<dbReference type="GO" id="GO:0020037">
    <property type="term" value="F:heme binding"/>
    <property type="evidence" value="ECO:0007669"/>
    <property type="project" value="TreeGrafter"/>
</dbReference>
<dbReference type="OrthoDB" id="197262at2"/>
<keyword evidence="2" id="KW-1003">Cell membrane</keyword>
<organism evidence="8 9">
    <name type="scientific">Agitococcus lubricus</name>
    <dbReference type="NCBI Taxonomy" id="1077255"/>
    <lineage>
        <taxon>Bacteria</taxon>
        <taxon>Pseudomonadati</taxon>
        <taxon>Pseudomonadota</taxon>
        <taxon>Gammaproteobacteria</taxon>
        <taxon>Moraxellales</taxon>
        <taxon>Moraxellaceae</taxon>
        <taxon>Agitococcus</taxon>
    </lineage>
</organism>
<evidence type="ECO:0000256" key="1">
    <source>
        <dbReference type="ARBA" id="ARBA00004651"/>
    </source>
</evidence>
<dbReference type="Proteomes" id="UP000244223">
    <property type="component" value="Unassembled WGS sequence"/>
</dbReference>
<dbReference type="RefSeq" id="WP_107864303.1">
    <property type="nucleotide sequence ID" value="NZ_QAON01000001.1"/>
</dbReference>
<evidence type="ECO:0000256" key="4">
    <source>
        <dbReference type="ARBA" id="ARBA00022989"/>
    </source>
</evidence>
<gene>
    <name evidence="8" type="ORF">C8N29_101362</name>
</gene>
<proteinExistence type="predicted"/>
<evidence type="ECO:0000259" key="7">
    <source>
        <dbReference type="Pfam" id="PF01292"/>
    </source>
</evidence>
<evidence type="ECO:0000313" key="9">
    <source>
        <dbReference type="Proteomes" id="UP000244223"/>
    </source>
</evidence>
<feature type="transmembrane region" description="Helical" evidence="6">
    <location>
        <begin position="34"/>
        <end position="54"/>
    </location>
</feature>
<evidence type="ECO:0000313" key="8">
    <source>
        <dbReference type="EMBL" id="PTQ91289.1"/>
    </source>
</evidence>
<evidence type="ECO:0000256" key="3">
    <source>
        <dbReference type="ARBA" id="ARBA00022692"/>
    </source>
</evidence>
<keyword evidence="3 6" id="KW-0812">Transmembrane</keyword>
<evidence type="ECO:0000256" key="5">
    <source>
        <dbReference type="ARBA" id="ARBA00023136"/>
    </source>
</evidence>
<accession>A0A2T5J3U6</accession>
<feature type="transmembrane region" description="Helical" evidence="6">
    <location>
        <begin position="175"/>
        <end position="199"/>
    </location>
</feature>
<protein>
    <submittedName>
        <fullName evidence="8">Cytochrome b</fullName>
    </submittedName>
</protein>
<evidence type="ECO:0000256" key="2">
    <source>
        <dbReference type="ARBA" id="ARBA00022475"/>
    </source>
</evidence>
<keyword evidence="9" id="KW-1185">Reference proteome</keyword>
<dbReference type="InterPro" id="IPR016174">
    <property type="entry name" value="Di-haem_cyt_TM"/>
</dbReference>
<sequence>MQIKVWDLPTRLFHWSLALSFGAAYLSSRSDQWLIWHMGLGYLMFALVMFRVYWGMVGSRWARFSSFKPSILAAYRYAKHALSKEELAHPVGHNPLGAWAIYTLLILVMVIVGSGFAYWQYDILLGETIHVWASNLSLVVVFLHLCGVVVSSIKQRENLITAMITGNKQGEAHHAISYTHAVWAFFLILIILTFLWVIAYKPSYLGLVV</sequence>
<keyword evidence="4 6" id="KW-1133">Transmembrane helix</keyword>
<dbReference type="InterPro" id="IPR011577">
    <property type="entry name" value="Cyt_b561_bac/Ni-Hgenase"/>
</dbReference>
<dbReference type="Gene3D" id="1.20.950.20">
    <property type="entry name" value="Transmembrane di-heme cytochromes, Chain C"/>
    <property type="match status" value="1"/>
</dbReference>
<dbReference type="GO" id="GO:0009055">
    <property type="term" value="F:electron transfer activity"/>
    <property type="evidence" value="ECO:0007669"/>
    <property type="project" value="InterPro"/>
</dbReference>
<feature type="transmembrane region" description="Helical" evidence="6">
    <location>
        <begin position="131"/>
        <end position="154"/>
    </location>
</feature>
<reference evidence="8 9" key="1">
    <citation type="submission" date="2018-04" db="EMBL/GenBank/DDBJ databases">
        <title>Genomic Encyclopedia of Archaeal and Bacterial Type Strains, Phase II (KMG-II): from individual species to whole genera.</title>
        <authorList>
            <person name="Goeker M."/>
        </authorList>
    </citation>
    <scope>NUCLEOTIDE SEQUENCE [LARGE SCALE GENOMIC DNA]</scope>
    <source>
        <strain evidence="8 9">DSM 5822</strain>
    </source>
</reference>
<dbReference type="SUPFAM" id="SSF81342">
    <property type="entry name" value="Transmembrane di-heme cytochromes"/>
    <property type="match status" value="1"/>
</dbReference>
<evidence type="ECO:0000256" key="6">
    <source>
        <dbReference type="SAM" id="Phobius"/>
    </source>
</evidence>
<name>A0A2T5J3U6_9GAMM</name>
<comment type="caution">
    <text evidence="8">The sequence shown here is derived from an EMBL/GenBank/DDBJ whole genome shotgun (WGS) entry which is preliminary data.</text>
</comment>
<dbReference type="AlphaFoldDB" id="A0A2T5J3U6"/>
<keyword evidence="5 6" id="KW-0472">Membrane</keyword>
<feature type="domain" description="Cytochrome b561 bacterial/Ni-hydrogenase" evidence="7">
    <location>
        <begin position="5"/>
        <end position="166"/>
    </location>
</feature>
<dbReference type="PANTHER" id="PTHR30485">
    <property type="entry name" value="NI/FE-HYDROGENASE 1 B-TYPE CYTOCHROME SUBUNIT"/>
    <property type="match status" value="1"/>
</dbReference>
<dbReference type="Pfam" id="PF01292">
    <property type="entry name" value="Ni_hydr_CYTB"/>
    <property type="match status" value="1"/>
</dbReference>
<dbReference type="EMBL" id="QAON01000001">
    <property type="protein sequence ID" value="PTQ91289.1"/>
    <property type="molecule type" value="Genomic_DNA"/>
</dbReference>
<dbReference type="GO" id="GO:0022904">
    <property type="term" value="P:respiratory electron transport chain"/>
    <property type="evidence" value="ECO:0007669"/>
    <property type="project" value="InterPro"/>
</dbReference>
<dbReference type="PANTHER" id="PTHR30485:SF2">
    <property type="entry name" value="BLL0597 PROTEIN"/>
    <property type="match status" value="1"/>
</dbReference>
<dbReference type="InterPro" id="IPR051542">
    <property type="entry name" value="Hydrogenase_cytochrome"/>
</dbReference>
<comment type="subcellular location">
    <subcellularLocation>
        <location evidence="1">Cell membrane</location>
        <topology evidence="1">Multi-pass membrane protein</topology>
    </subcellularLocation>
</comment>
<feature type="transmembrane region" description="Helical" evidence="6">
    <location>
        <begin position="12"/>
        <end position="28"/>
    </location>
</feature>
<dbReference type="GO" id="GO:0005886">
    <property type="term" value="C:plasma membrane"/>
    <property type="evidence" value="ECO:0007669"/>
    <property type="project" value="UniProtKB-SubCell"/>
</dbReference>
<feature type="transmembrane region" description="Helical" evidence="6">
    <location>
        <begin position="99"/>
        <end position="119"/>
    </location>
</feature>